<dbReference type="STRING" id="1920490.GCA_001895925_02093"/>
<evidence type="ECO:0000313" key="4">
    <source>
        <dbReference type="Proteomes" id="UP000238634"/>
    </source>
</evidence>
<comment type="caution">
    <text evidence="3">The sequence shown here is derived from an EMBL/GenBank/DDBJ whole genome shotgun (WGS) entry which is preliminary data.</text>
</comment>
<reference evidence="3 4" key="2">
    <citation type="submission" date="2018-03" db="EMBL/GenBank/DDBJ databases">
        <title>The ancient ancestry and fast evolution of plastids.</title>
        <authorList>
            <person name="Moore K.R."/>
            <person name="Magnabosco C."/>
            <person name="Momper L."/>
            <person name="Gold D.A."/>
            <person name="Bosak T."/>
            <person name="Fournier G.P."/>
        </authorList>
    </citation>
    <scope>NUCLEOTIDE SEQUENCE [LARGE SCALE GENOMIC DNA]</scope>
    <source>
        <strain evidence="3 4">ULC007</strain>
    </source>
</reference>
<evidence type="ECO:0000313" key="3">
    <source>
        <dbReference type="EMBL" id="PSB16841.1"/>
    </source>
</evidence>
<name>A0A2T1D8R1_9CYAN</name>
<reference evidence="3 4" key="1">
    <citation type="submission" date="2018-02" db="EMBL/GenBank/DDBJ databases">
        <authorList>
            <person name="Cohen D.B."/>
            <person name="Kent A.D."/>
        </authorList>
    </citation>
    <scope>NUCLEOTIDE SEQUENCE [LARGE SCALE GENOMIC DNA]</scope>
    <source>
        <strain evidence="3 4">ULC007</strain>
    </source>
</reference>
<organism evidence="3 4">
    <name type="scientific">Phormidesmis priestleyi ULC007</name>
    <dbReference type="NCBI Taxonomy" id="1920490"/>
    <lineage>
        <taxon>Bacteria</taxon>
        <taxon>Bacillati</taxon>
        <taxon>Cyanobacteriota</taxon>
        <taxon>Cyanophyceae</taxon>
        <taxon>Leptolyngbyales</taxon>
        <taxon>Leptolyngbyaceae</taxon>
        <taxon>Phormidesmis</taxon>
    </lineage>
</organism>
<proteinExistence type="predicted"/>
<evidence type="ECO:0000259" key="2">
    <source>
        <dbReference type="Pfam" id="PF14238"/>
    </source>
</evidence>
<keyword evidence="4" id="KW-1185">Reference proteome</keyword>
<feature type="compositionally biased region" description="Low complexity" evidence="1">
    <location>
        <begin position="195"/>
        <end position="219"/>
    </location>
</feature>
<feature type="region of interest" description="Disordered" evidence="1">
    <location>
        <begin position="190"/>
        <end position="219"/>
    </location>
</feature>
<dbReference type="EMBL" id="PVWG01000036">
    <property type="protein sequence ID" value="PSB16841.1"/>
    <property type="molecule type" value="Genomic_DNA"/>
</dbReference>
<dbReference type="OrthoDB" id="453197at2"/>
<feature type="domain" description="DUF4340" evidence="2">
    <location>
        <begin position="84"/>
        <end position="195"/>
    </location>
</feature>
<dbReference type="RefSeq" id="WP_073074536.1">
    <property type="nucleotide sequence ID" value="NZ_MPPI01000039.1"/>
</dbReference>
<accession>A0A2T1D8R1</accession>
<dbReference type="Pfam" id="PF14238">
    <property type="entry name" value="DUF4340"/>
    <property type="match status" value="1"/>
</dbReference>
<sequence>MKFQKTPLILLFSALLLGGYVYFSELRKEPQPQTTQTEAKPIFAFKEDEVQAFTVKTAQQTLSFEQIPMSIPAGQKGLGKTSSWQMIAPEKTTADQATVAFLLNLIATAKSDRTLLTPITRQAEFGLNPPIATIEVKLGNQQTHRLLLGKPNFNRQFLYALADPIANSSQDLAVLQVPINFQNAIDRPLSEWKQANPTPKASSTPSSPNTNNATSKGAQ</sequence>
<evidence type="ECO:0000256" key="1">
    <source>
        <dbReference type="SAM" id="MobiDB-lite"/>
    </source>
</evidence>
<dbReference type="InterPro" id="IPR025641">
    <property type="entry name" value="DUF4340"/>
</dbReference>
<dbReference type="Proteomes" id="UP000238634">
    <property type="component" value="Unassembled WGS sequence"/>
</dbReference>
<protein>
    <submittedName>
        <fullName evidence="3">DUF4340 domain-containing protein</fullName>
    </submittedName>
</protein>
<dbReference type="AlphaFoldDB" id="A0A2T1D8R1"/>
<gene>
    <name evidence="3" type="ORF">C7B65_20485</name>
</gene>